<dbReference type="GO" id="GO:0003723">
    <property type="term" value="F:RNA binding"/>
    <property type="evidence" value="ECO:0007669"/>
    <property type="project" value="InterPro"/>
</dbReference>
<accession>A0A8B8FFK5</accession>
<feature type="domain" description="CPL" evidence="1">
    <location>
        <begin position="19"/>
        <end position="124"/>
    </location>
</feature>
<evidence type="ECO:0000259" key="1">
    <source>
        <dbReference type="Pfam" id="PF08144"/>
    </source>
</evidence>
<sequence>MSKFRDTLMVYTVVRMGHVGKKNVDSCVKELINAVFNNFLRHLQENPKFWLINGSVAVVLLGILKSGTEEKLRDAITSVANYLVDPDNTILKKDKEMSVYEHAGLHIVLEKIIGYDQTLEKNNKKSNVQLAIQTLKSLLEQI</sequence>
<keyword evidence="2" id="KW-1185">Reference proteome</keyword>
<dbReference type="OrthoDB" id="497380at2759"/>
<gene>
    <name evidence="3" type="primary">LOC112682959</name>
</gene>
<dbReference type="GeneID" id="112682959"/>
<evidence type="ECO:0000313" key="2">
    <source>
        <dbReference type="Proteomes" id="UP000694846"/>
    </source>
</evidence>
<name>A0A8B8FFK5_9HEMI</name>
<evidence type="ECO:0000313" key="3">
    <source>
        <dbReference type="RefSeq" id="XP_025409538.1"/>
    </source>
</evidence>
<dbReference type="InterPro" id="IPR012959">
    <property type="entry name" value="CPL_dom"/>
</dbReference>
<dbReference type="Pfam" id="PF08144">
    <property type="entry name" value="CPL"/>
    <property type="match status" value="1"/>
</dbReference>
<organism evidence="2 3">
    <name type="scientific">Sipha flava</name>
    <name type="common">yellow sugarcane aphid</name>
    <dbReference type="NCBI Taxonomy" id="143950"/>
    <lineage>
        <taxon>Eukaryota</taxon>
        <taxon>Metazoa</taxon>
        <taxon>Ecdysozoa</taxon>
        <taxon>Arthropoda</taxon>
        <taxon>Hexapoda</taxon>
        <taxon>Insecta</taxon>
        <taxon>Pterygota</taxon>
        <taxon>Neoptera</taxon>
        <taxon>Paraneoptera</taxon>
        <taxon>Hemiptera</taxon>
        <taxon>Sternorrhyncha</taxon>
        <taxon>Aphidomorpha</taxon>
        <taxon>Aphidoidea</taxon>
        <taxon>Aphididae</taxon>
        <taxon>Sipha</taxon>
    </lineage>
</organism>
<dbReference type="RefSeq" id="XP_025409538.1">
    <property type="nucleotide sequence ID" value="XM_025553753.1"/>
</dbReference>
<dbReference type="AlphaFoldDB" id="A0A8B8FFK5"/>
<reference evidence="3" key="1">
    <citation type="submission" date="2025-08" db="UniProtKB">
        <authorList>
            <consortium name="RefSeq"/>
        </authorList>
    </citation>
    <scope>IDENTIFICATION</scope>
    <source>
        <tissue evidence="3">Whole body</tissue>
    </source>
</reference>
<protein>
    <submittedName>
        <fullName evidence="3">Uncharacterized protein LOC112682959</fullName>
    </submittedName>
</protein>
<dbReference type="Proteomes" id="UP000694846">
    <property type="component" value="Unplaced"/>
</dbReference>
<proteinExistence type="predicted"/>